<keyword evidence="1 7" id="KW-0698">rRNA processing</keyword>
<feature type="binding site" evidence="6">
    <location>
        <position position="33"/>
    </location>
    <ligand>
        <name>S-adenosyl-L-methionine</name>
        <dbReference type="ChEBI" id="CHEBI:59789"/>
    </ligand>
</feature>
<gene>
    <name evidence="10" type="ORF">VBRA1451_LOCUS25129</name>
</gene>
<dbReference type="FunFam" id="3.40.50.150:FF:000081">
    <property type="entry name" value="rRNA adenine N(6)-methyltransferase"/>
    <property type="match status" value="1"/>
</dbReference>
<dbReference type="InterPro" id="IPR001737">
    <property type="entry name" value="KsgA/Erm"/>
</dbReference>
<dbReference type="EMBL" id="HBGB01042677">
    <property type="protein sequence ID" value="CAD9070047.1"/>
    <property type="molecule type" value="Transcribed_RNA"/>
</dbReference>
<dbReference type="HAMAP" id="MF_00607">
    <property type="entry name" value="16SrRNA_methyltr_A"/>
    <property type="match status" value="1"/>
</dbReference>
<sequence>MALRRERTRHRSSPMTQPSAGLLLEKKKGQHLLKNPGILDKIIQAGDIKSSDIVMEIGPGTGNLTVRLLPLAKRVVAIEVDPRMVAEVKKRASGLGYSNLEAKEGDALRTDFGRFDVCMANLPYQISSPFIFRLLAHRPLFRSAVLLCQREFAERLVAEVGSEFYSRLAINTQLFCKVYRVCKVSAGSFTPPPQVESMVVKLLPRNPPLQVDFREWDGLIRICFRRKRKTLQASFKTKYVHSMLESNYKTWCSLNNQIPQPRPIREMIQETLEEVGVTNKRAIMLDIDTYFQLLAAFNRRGIHFVNVAHTPGQAPGEPTYAGIDEYFFYDDGDMDEGTGKGGKGKKRKGKGKKREQQATPMDIDEDDDDEDEDSDEDE</sequence>
<evidence type="ECO:0000256" key="4">
    <source>
        <dbReference type="ARBA" id="ARBA00022691"/>
    </source>
</evidence>
<reference evidence="10" key="1">
    <citation type="submission" date="2021-01" db="EMBL/GenBank/DDBJ databases">
        <authorList>
            <person name="Corre E."/>
            <person name="Pelletier E."/>
            <person name="Niang G."/>
            <person name="Scheremetjew M."/>
            <person name="Finn R."/>
            <person name="Kale V."/>
            <person name="Holt S."/>
            <person name="Cochrane G."/>
            <person name="Meng A."/>
            <person name="Brown T."/>
            <person name="Cohen L."/>
        </authorList>
    </citation>
    <scope>NUCLEOTIDE SEQUENCE</scope>
    <source>
        <strain evidence="10">CCMP3346</strain>
    </source>
</reference>
<dbReference type="NCBIfam" id="TIGR00755">
    <property type="entry name" value="ksgA"/>
    <property type="match status" value="1"/>
</dbReference>
<evidence type="ECO:0000256" key="2">
    <source>
        <dbReference type="ARBA" id="ARBA00022603"/>
    </source>
</evidence>
<dbReference type="PROSITE" id="PS51689">
    <property type="entry name" value="SAM_RNA_A_N6_MT"/>
    <property type="match status" value="1"/>
</dbReference>
<feature type="binding site" evidence="6">
    <location>
        <position position="106"/>
    </location>
    <ligand>
        <name>S-adenosyl-L-methionine</name>
        <dbReference type="ChEBI" id="CHEBI:59789"/>
    </ligand>
</feature>
<organism evidence="10">
    <name type="scientific">Vitrella brassicaformis</name>
    <dbReference type="NCBI Taxonomy" id="1169539"/>
    <lineage>
        <taxon>Eukaryota</taxon>
        <taxon>Sar</taxon>
        <taxon>Alveolata</taxon>
        <taxon>Colpodellida</taxon>
        <taxon>Vitrellaceae</taxon>
        <taxon>Vitrella</taxon>
    </lineage>
</organism>
<protein>
    <recommendedName>
        <fullName evidence="7">rRNA adenine N(6)-methyltransferase</fullName>
        <ecNumber evidence="7">2.1.1.-</ecNumber>
    </recommendedName>
</protein>
<dbReference type="Pfam" id="PF00398">
    <property type="entry name" value="RrnaAD"/>
    <property type="match status" value="1"/>
</dbReference>
<dbReference type="InterPro" id="IPR029063">
    <property type="entry name" value="SAM-dependent_MTases_sf"/>
</dbReference>
<keyword evidence="3 6" id="KW-0808">Transferase</keyword>
<evidence type="ECO:0000256" key="5">
    <source>
        <dbReference type="ARBA" id="ARBA00022884"/>
    </source>
</evidence>
<dbReference type="InterPro" id="IPR020596">
    <property type="entry name" value="rRNA_Ade_Mease_Trfase_CS"/>
</dbReference>
<evidence type="ECO:0000256" key="3">
    <source>
        <dbReference type="ARBA" id="ARBA00022679"/>
    </source>
</evidence>
<evidence type="ECO:0000256" key="8">
    <source>
        <dbReference type="SAM" id="MobiDB-lite"/>
    </source>
</evidence>
<dbReference type="InterPro" id="IPR011530">
    <property type="entry name" value="rRNA_adenine_dimethylase"/>
</dbReference>
<feature type="region of interest" description="Disordered" evidence="8">
    <location>
        <begin position="334"/>
        <end position="378"/>
    </location>
</feature>
<feature type="region of interest" description="Disordered" evidence="8">
    <location>
        <begin position="1"/>
        <end position="22"/>
    </location>
</feature>
<evidence type="ECO:0000313" key="10">
    <source>
        <dbReference type="EMBL" id="CAD9070047.1"/>
    </source>
</evidence>
<dbReference type="PANTHER" id="PTHR11727:SF7">
    <property type="entry name" value="DIMETHYLADENOSINE TRANSFERASE-RELATED"/>
    <property type="match status" value="1"/>
</dbReference>
<dbReference type="SUPFAM" id="SSF53335">
    <property type="entry name" value="S-adenosyl-L-methionine-dependent methyltransferases"/>
    <property type="match status" value="1"/>
</dbReference>
<feature type="binding site" evidence="6">
    <location>
        <position position="121"/>
    </location>
    <ligand>
        <name>S-adenosyl-L-methionine</name>
        <dbReference type="ChEBI" id="CHEBI:59789"/>
    </ligand>
</feature>
<feature type="compositionally biased region" description="Basic residues" evidence="8">
    <location>
        <begin position="1"/>
        <end position="12"/>
    </location>
</feature>
<feature type="compositionally biased region" description="Acidic residues" evidence="8">
    <location>
        <begin position="362"/>
        <end position="378"/>
    </location>
</feature>
<feature type="compositionally biased region" description="Basic residues" evidence="8">
    <location>
        <begin position="342"/>
        <end position="353"/>
    </location>
</feature>
<keyword evidence="5 6" id="KW-0694">RNA-binding</keyword>
<evidence type="ECO:0000259" key="9">
    <source>
        <dbReference type="SMART" id="SM00650"/>
    </source>
</evidence>
<feature type="binding site" evidence="6">
    <location>
        <position position="58"/>
    </location>
    <ligand>
        <name>S-adenosyl-L-methionine</name>
        <dbReference type="ChEBI" id="CHEBI:59789"/>
    </ligand>
</feature>
<keyword evidence="4 6" id="KW-0949">S-adenosyl-L-methionine</keyword>
<dbReference type="SMART" id="SM00650">
    <property type="entry name" value="rADc"/>
    <property type="match status" value="1"/>
</dbReference>
<dbReference type="PANTHER" id="PTHR11727">
    <property type="entry name" value="DIMETHYLADENOSINE TRANSFERASE"/>
    <property type="match status" value="1"/>
</dbReference>
<dbReference type="EC" id="2.1.1.-" evidence="7"/>
<accession>A0A7S1KCP8</accession>
<feature type="domain" description="Ribosomal RNA adenine methylase transferase N-terminal" evidence="9">
    <location>
        <begin position="38"/>
        <end position="206"/>
    </location>
</feature>
<keyword evidence="2 6" id="KW-0489">Methyltransferase</keyword>
<dbReference type="GO" id="GO:0000179">
    <property type="term" value="F:rRNA (adenine-N6,N6-)-dimethyltransferase activity"/>
    <property type="evidence" value="ECO:0007669"/>
    <property type="project" value="UniProtKB-UniRule"/>
</dbReference>
<proteinExistence type="inferred from homology"/>
<dbReference type="AlphaFoldDB" id="A0A7S1KCP8"/>
<feature type="binding site" evidence="6">
    <location>
        <position position="31"/>
    </location>
    <ligand>
        <name>S-adenosyl-L-methionine</name>
        <dbReference type="ChEBI" id="CHEBI:59789"/>
    </ligand>
</feature>
<dbReference type="GO" id="GO:0003723">
    <property type="term" value="F:RNA binding"/>
    <property type="evidence" value="ECO:0007669"/>
    <property type="project" value="UniProtKB-UniRule"/>
</dbReference>
<feature type="binding site" evidence="6">
    <location>
        <position position="79"/>
    </location>
    <ligand>
        <name>S-adenosyl-L-methionine</name>
        <dbReference type="ChEBI" id="CHEBI:59789"/>
    </ligand>
</feature>
<dbReference type="Gene3D" id="1.10.8.480">
    <property type="match status" value="1"/>
</dbReference>
<comment type="similarity">
    <text evidence="6 7">Belongs to the class I-like SAM-binding methyltransferase superfamily. rRNA adenine N(6)-methyltransferase family.</text>
</comment>
<evidence type="ECO:0000256" key="7">
    <source>
        <dbReference type="RuleBase" id="RU362106"/>
    </source>
</evidence>
<dbReference type="CDD" id="cd02440">
    <property type="entry name" value="AdoMet_MTases"/>
    <property type="match status" value="1"/>
</dbReference>
<evidence type="ECO:0000256" key="6">
    <source>
        <dbReference type="PROSITE-ProRule" id="PRU01026"/>
    </source>
</evidence>
<dbReference type="Gene3D" id="3.40.50.150">
    <property type="entry name" value="Vaccinia Virus protein VP39"/>
    <property type="match status" value="1"/>
</dbReference>
<evidence type="ECO:0000256" key="1">
    <source>
        <dbReference type="ARBA" id="ARBA00022552"/>
    </source>
</evidence>
<dbReference type="InterPro" id="IPR020598">
    <property type="entry name" value="rRNA_Ade_methylase_Trfase_N"/>
</dbReference>
<name>A0A7S1KCP8_9ALVE</name>
<dbReference type="PROSITE" id="PS01131">
    <property type="entry name" value="RRNA_A_DIMETH"/>
    <property type="match status" value="1"/>
</dbReference>